<protein>
    <submittedName>
        <fullName evidence="2">Uncharacterized protein</fullName>
    </submittedName>
</protein>
<feature type="transmembrane region" description="Helical" evidence="1">
    <location>
        <begin position="57"/>
        <end position="79"/>
    </location>
</feature>
<name>A0A9N8EJ77_9STRA</name>
<keyword evidence="1" id="KW-0812">Transmembrane</keyword>
<feature type="transmembrane region" description="Helical" evidence="1">
    <location>
        <begin position="191"/>
        <end position="213"/>
    </location>
</feature>
<proteinExistence type="predicted"/>
<feature type="transmembrane region" description="Helical" evidence="1">
    <location>
        <begin position="159"/>
        <end position="179"/>
    </location>
</feature>
<evidence type="ECO:0000256" key="1">
    <source>
        <dbReference type="SAM" id="Phobius"/>
    </source>
</evidence>
<dbReference type="AlphaFoldDB" id="A0A9N8EJ77"/>
<reference evidence="2" key="1">
    <citation type="submission" date="2020-06" db="EMBL/GenBank/DDBJ databases">
        <authorList>
            <consortium name="Plant Systems Biology data submission"/>
        </authorList>
    </citation>
    <scope>NUCLEOTIDE SEQUENCE</scope>
    <source>
        <strain evidence="2">D6</strain>
    </source>
</reference>
<comment type="caution">
    <text evidence="2">The sequence shown here is derived from an EMBL/GenBank/DDBJ whole genome shotgun (WGS) entry which is preliminary data.</text>
</comment>
<evidence type="ECO:0000313" key="3">
    <source>
        <dbReference type="Proteomes" id="UP001153069"/>
    </source>
</evidence>
<keyword evidence="3" id="KW-1185">Reference proteome</keyword>
<gene>
    <name evidence="2" type="ORF">SEMRO_1085_G239660.1</name>
</gene>
<dbReference type="Proteomes" id="UP001153069">
    <property type="component" value="Unassembled WGS sequence"/>
</dbReference>
<keyword evidence="1" id="KW-0472">Membrane</keyword>
<accession>A0A9N8EJ77</accession>
<organism evidence="2 3">
    <name type="scientific">Seminavis robusta</name>
    <dbReference type="NCBI Taxonomy" id="568900"/>
    <lineage>
        <taxon>Eukaryota</taxon>
        <taxon>Sar</taxon>
        <taxon>Stramenopiles</taxon>
        <taxon>Ochrophyta</taxon>
        <taxon>Bacillariophyta</taxon>
        <taxon>Bacillariophyceae</taxon>
        <taxon>Bacillariophycidae</taxon>
        <taxon>Naviculales</taxon>
        <taxon>Naviculaceae</taxon>
        <taxon>Seminavis</taxon>
    </lineage>
</organism>
<dbReference type="EMBL" id="CAICTM010001083">
    <property type="protein sequence ID" value="CAB9520246.1"/>
    <property type="molecule type" value="Genomic_DNA"/>
</dbReference>
<evidence type="ECO:0000313" key="2">
    <source>
        <dbReference type="EMBL" id="CAB9520246.1"/>
    </source>
</evidence>
<keyword evidence="1" id="KW-1133">Transmembrane helix</keyword>
<sequence length="231" mass="25759">MFSSASKKNFGTRTPLVLRCAAFLGYAEISRRGVRLLFWDSLIGGDDVGRKVDDACWAILLFAGVYLVETLNALFLGWISLQGAHMFHMYEHHLTGLGLGLALSAYVHTNDDATVQSFVDLVQLPLSVGLLAHLCETWAVARTFLPVPDERKWKAVQRLLGVVLMAALSICILTCFHKYLQQPSHQQGTSLIEMTVVVLSLCLACYVHPSYVYSHTRALWKILHEPKCSKP</sequence>